<protein>
    <submittedName>
        <fullName evidence="1">Uncharacterized protein</fullName>
    </submittedName>
</protein>
<reference evidence="1 2" key="1">
    <citation type="submission" date="2021-06" db="EMBL/GenBank/DDBJ databases">
        <title>Caerostris extrusa draft genome.</title>
        <authorList>
            <person name="Kono N."/>
            <person name="Arakawa K."/>
        </authorList>
    </citation>
    <scope>NUCLEOTIDE SEQUENCE [LARGE SCALE GENOMIC DNA]</scope>
</reference>
<evidence type="ECO:0000313" key="1">
    <source>
        <dbReference type="EMBL" id="GIY21499.1"/>
    </source>
</evidence>
<proteinExistence type="predicted"/>
<keyword evidence="2" id="KW-1185">Reference proteome</keyword>
<evidence type="ECO:0000313" key="2">
    <source>
        <dbReference type="Proteomes" id="UP001054945"/>
    </source>
</evidence>
<accession>A0AAV4RHM2</accession>
<organism evidence="1 2">
    <name type="scientific">Caerostris extrusa</name>
    <name type="common">Bark spider</name>
    <name type="synonym">Caerostris bankana</name>
    <dbReference type="NCBI Taxonomy" id="172846"/>
    <lineage>
        <taxon>Eukaryota</taxon>
        <taxon>Metazoa</taxon>
        <taxon>Ecdysozoa</taxon>
        <taxon>Arthropoda</taxon>
        <taxon>Chelicerata</taxon>
        <taxon>Arachnida</taxon>
        <taxon>Araneae</taxon>
        <taxon>Araneomorphae</taxon>
        <taxon>Entelegynae</taxon>
        <taxon>Araneoidea</taxon>
        <taxon>Araneidae</taxon>
        <taxon>Caerostris</taxon>
    </lineage>
</organism>
<comment type="caution">
    <text evidence="1">The sequence shown here is derived from an EMBL/GenBank/DDBJ whole genome shotgun (WGS) entry which is preliminary data.</text>
</comment>
<sequence>MTRKPFHVPRFRNRLSENRRYSKIHSNLPSRSKQKIQPCALCCSTKIMQTPPSAVHTKKIIADSVHKVNQHIYCFLANSFKVNFSRAFRINSNHVDIYFFARCRYNPCSSFSIRTV</sequence>
<gene>
    <name evidence="1" type="ORF">CEXT_643461</name>
</gene>
<dbReference type="AlphaFoldDB" id="A0AAV4RHM2"/>
<dbReference type="Proteomes" id="UP001054945">
    <property type="component" value="Unassembled WGS sequence"/>
</dbReference>
<name>A0AAV4RHM2_CAEEX</name>
<dbReference type="EMBL" id="BPLR01008025">
    <property type="protein sequence ID" value="GIY21499.1"/>
    <property type="molecule type" value="Genomic_DNA"/>
</dbReference>